<name>A0A1G5P212_AFIMA</name>
<dbReference type="SUPFAM" id="SSF110087">
    <property type="entry name" value="DR1885-like metal-binding protein"/>
    <property type="match status" value="1"/>
</dbReference>
<dbReference type="Proteomes" id="UP000199347">
    <property type="component" value="Unassembled WGS sequence"/>
</dbReference>
<dbReference type="PANTHER" id="PTHR36302">
    <property type="entry name" value="BLR7088 PROTEIN"/>
    <property type="match status" value="1"/>
</dbReference>
<dbReference type="PANTHER" id="PTHR36302:SF1">
    <property type="entry name" value="COPPER CHAPERONE PCU(A)C"/>
    <property type="match status" value="1"/>
</dbReference>
<feature type="chain" id="PRO_5011729263" description="Copper(I)-binding protein" evidence="1">
    <location>
        <begin position="26"/>
        <end position="164"/>
    </location>
</feature>
<dbReference type="Gene3D" id="2.60.40.1890">
    <property type="entry name" value="PCu(A)C copper chaperone"/>
    <property type="match status" value="1"/>
</dbReference>
<dbReference type="EMBL" id="FMVW01000008">
    <property type="protein sequence ID" value="SCZ43597.1"/>
    <property type="molecule type" value="Genomic_DNA"/>
</dbReference>
<sequence length="164" mass="16783">MMPLSRSFRSLLAAGLIAAGGSAFAQGAGPIEVGDLTISHAWTRATPPGAPSAGGYLTISNAGSESDRLVSVSAPFAKESVVHSMSMQDGVMKMRAMSEGLEIQPGESVTLEPGGNHVMFMGLRSALTEGKSVPATLTFARAGKVEISLPTARIGATQPPEASK</sequence>
<keyword evidence="1" id="KW-0732">Signal</keyword>
<evidence type="ECO:0008006" key="4">
    <source>
        <dbReference type="Google" id="ProtNLM"/>
    </source>
</evidence>
<keyword evidence="3" id="KW-1185">Reference proteome</keyword>
<organism evidence="2 3">
    <name type="scientific">Afifella marina DSM 2698</name>
    <dbReference type="NCBI Taxonomy" id="1120955"/>
    <lineage>
        <taxon>Bacteria</taxon>
        <taxon>Pseudomonadati</taxon>
        <taxon>Pseudomonadota</taxon>
        <taxon>Alphaproteobacteria</taxon>
        <taxon>Hyphomicrobiales</taxon>
        <taxon>Afifellaceae</taxon>
        <taxon>Afifella</taxon>
    </lineage>
</organism>
<evidence type="ECO:0000313" key="2">
    <source>
        <dbReference type="EMBL" id="SCZ43597.1"/>
    </source>
</evidence>
<dbReference type="STRING" id="1120955.SAMN03080610_03090"/>
<reference evidence="2 3" key="1">
    <citation type="submission" date="2016-10" db="EMBL/GenBank/DDBJ databases">
        <authorList>
            <person name="de Groot N.N."/>
        </authorList>
    </citation>
    <scope>NUCLEOTIDE SEQUENCE [LARGE SCALE GENOMIC DNA]</scope>
    <source>
        <strain evidence="2 3">DSM 2698</strain>
    </source>
</reference>
<dbReference type="InterPro" id="IPR036182">
    <property type="entry name" value="PCuAC_sf"/>
</dbReference>
<dbReference type="Pfam" id="PF04314">
    <property type="entry name" value="PCuAC"/>
    <property type="match status" value="1"/>
</dbReference>
<evidence type="ECO:0000256" key="1">
    <source>
        <dbReference type="SAM" id="SignalP"/>
    </source>
</evidence>
<protein>
    <recommendedName>
        <fullName evidence="4">Copper(I)-binding protein</fullName>
    </recommendedName>
</protein>
<accession>A0A1G5P212</accession>
<dbReference type="AlphaFoldDB" id="A0A1G5P212"/>
<dbReference type="InterPro" id="IPR058248">
    <property type="entry name" value="Lxx211020-like"/>
</dbReference>
<gene>
    <name evidence="2" type="ORF">SAMN03080610_03090</name>
</gene>
<evidence type="ECO:0000313" key="3">
    <source>
        <dbReference type="Proteomes" id="UP000199347"/>
    </source>
</evidence>
<dbReference type="RefSeq" id="WP_244514612.1">
    <property type="nucleotide sequence ID" value="NZ_FMVW01000008.1"/>
</dbReference>
<proteinExistence type="predicted"/>
<dbReference type="InterPro" id="IPR007410">
    <property type="entry name" value="LpqE-like"/>
</dbReference>
<feature type="signal peptide" evidence="1">
    <location>
        <begin position="1"/>
        <end position="25"/>
    </location>
</feature>